<gene>
    <name evidence="2" type="ORF">QR680_010047</name>
</gene>
<keyword evidence="1" id="KW-0472">Membrane</keyword>
<name>A0AA39MAH9_9BILA</name>
<dbReference type="AlphaFoldDB" id="A0AA39MAH9"/>
<proteinExistence type="predicted"/>
<feature type="transmembrane region" description="Helical" evidence="1">
    <location>
        <begin position="6"/>
        <end position="29"/>
    </location>
</feature>
<dbReference type="SUPFAM" id="SSF81321">
    <property type="entry name" value="Family A G protein-coupled receptor-like"/>
    <property type="match status" value="1"/>
</dbReference>
<evidence type="ECO:0000256" key="1">
    <source>
        <dbReference type="SAM" id="Phobius"/>
    </source>
</evidence>
<feature type="transmembrane region" description="Helical" evidence="1">
    <location>
        <begin position="116"/>
        <end position="149"/>
    </location>
</feature>
<keyword evidence="3" id="KW-1185">Reference proteome</keyword>
<accession>A0AA39MAH9</accession>
<dbReference type="EMBL" id="JAUCMV010000001">
    <property type="protein sequence ID" value="KAK0427067.1"/>
    <property type="molecule type" value="Genomic_DNA"/>
</dbReference>
<organism evidence="2 3">
    <name type="scientific">Steinernema hermaphroditum</name>
    <dbReference type="NCBI Taxonomy" id="289476"/>
    <lineage>
        <taxon>Eukaryota</taxon>
        <taxon>Metazoa</taxon>
        <taxon>Ecdysozoa</taxon>
        <taxon>Nematoda</taxon>
        <taxon>Chromadorea</taxon>
        <taxon>Rhabditida</taxon>
        <taxon>Tylenchina</taxon>
        <taxon>Panagrolaimomorpha</taxon>
        <taxon>Strongyloidoidea</taxon>
        <taxon>Steinernematidae</taxon>
        <taxon>Steinernema</taxon>
    </lineage>
</organism>
<feature type="transmembrane region" description="Helical" evidence="1">
    <location>
        <begin position="169"/>
        <end position="191"/>
    </location>
</feature>
<feature type="transmembrane region" description="Helical" evidence="1">
    <location>
        <begin position="238"/>
        <end position="258"/>
    </location>
</feature>
<evidence type="ECO:0000313" key="2">
    <source>
        <dbReference type="EMBL" id="KAK0427067.1"/>
    </source>
</evidence>
<reference evidence="2" key="1">
    <citation type="submission" date="2023-06" db="EMBL/GenBank/DDBJ databases">
        <title>Genomic analysis of the entomopathogenic nematode Steinernema hermaphroditum.</title>
        <authorList>
            <person name="Schwarz E.M."/>
            <person name="Heppert J.K."/>
            <person name="Baniya A."/>
            <person name="Schwartz H.T."/>
            <person name="Tan C.-H."/>
            <person name="Antoshechkin I."/>
            <person name="Sternberg P.W."/>
            <person name="Goodrich-Blair H."/>
            <person name="Dillman A.R."/>
        </authorList>
    </citation>
    <scope>NUCLEOTIDE SEQUENCE</scope>
    <source>
        <strain evidence="2">PS9179</strain>
        <tissue evidence="2">Whole animal</tissue>
    </source>
</reference>
<protein>
    <submittedName>
        <fullName evidence="2">Uncharacterized protein</fullName>
    </submittedName>
</protein>
<feature type="transmembrane region" description="Helical" evidence="1">
    <location>
        <begin position="207"/>
        <end position="226"/>
    </location>
</feature>
<sequence>MDLQTLQGITLLLLAVVGLPVYIRILYIFISRPVYRCLECYQIMIQIGIVQCLIAPGAFMQGLMQLLNYDPFGLASITIKSYPAVVRTEALMSCVLALNRLKIICKLQYPQILHKVCLVVIWIFGVCFCTSLFVLSPSLVFTTAPGVLVPFYDQSRPLSLTFRQITSTFLVATCCLNLLFYMIIIAYLAYLKQRTGFAIKSRRERSIFLYASIRFAFDITISLLLTYRPFGDNSIGQFLLSLGYPFYHMALTQILYIAMYKDIRRQFVPFQKKVTMVTTIGVVRKDNLSSFSRAV</sequence>
<keyword evidence="1" id="KW-0812">Transmembrane</keyword>
<evidence type="ECO:0000313" key="3">
    <source>
        <dbReference type="Proteomes" id="UP001175271"/>
    </source>
</evidence>
<dbReference type="Proteomes" id="UP001175271">
    <property type="component" value="Unassembled WGS sequence"/>
</dbReference>
<keyword evidence="1" id="KW-1133">Transmembrane helix</keyword>
<comment type="caution">
    <text evidence="2">The sequence shown here is derived from an EMBL/GenBank/DDBJ whole genome shotgun (WGS) entry which is preliminary data.</text>
</comment>